<sequence length="147" mass="15656">MKLILTQEVTGLGSAGDVVDVKPGFGRNFLVPQGLATAWTRGGEKQVTQIKRARNKRSVRDLDHALEIKAALEAAPIVISARAGSEGRLFGSVTVGDIASSIRVVDVDKRKIVLASPIKTAGRHEITVRLHADVLATVALDVRGSKK</sequence>
<dbReference type="EMBL" id="JNSL01000026">
    <property type="protein sequence ID" value="KGA19873.1"/>
    <property type="molecule type" value="Genomic_DNA"/>
</dbReference>
<dbReference type="GO" id="GO:0005840">
    <property type="term" value="C:ribosome"/>
    <property type="evidence" value="ECO:0007669"/>
    <property type="project" value="UniProtKB-KW"/>
</dbReference>
<protein>
    <recommendedName>
        <fullName evidence="6">50S ribosomal protein L9</fullName>
    </recommendedName>
</protein>
<dbReference type="GO" id="GO:0019843">
    <property type="term" value="F:rRNA binding"/>
    <property type="evidence" value="ECO:0007669"/>
    <property type="project" value="UniProtKB-KW"/>
</dbReference>
<dbReference type="InterPro" id="IPR036791">
    <property type="entry name" value="Ribosomal_bL9_C_sf"/>
</dbReference>
<evidence type="ECO:0000256" key="4">
    <source>
        <dbReference type="ARBA" id="ARBA00022980"/>
    </source>
</evidence>
<dbReference type="Gene3D" id="3.40.5.10">
    <property type="entry name" value="Ribosomal protein L9, N-terminal domain"/>
    <property type="match status" value="1"/>
</dbReference>
<dbReference type="InterPro" id="IPR020594">
    <property type="entry name" value="Ribosomal_bL9_bac/chp"/>
</dbReference>
<evidence type="ECO:0000259" key="7">
    <source>
        <dbReference type="PROSITE" id="PS00651"/>
    </source>
</evidence>
<dbReference type="GO" id="GO:0006412">
    <property type="term" value="P:translation"/>
    <property type="evidence" value="ECO:0007669"/>
    <property type="project" value="InterPro"/>
</dbReference>
<evidence type="ECO:0000313" key="8">
    <source>
        <dbReference type="EMBL" id="CAB4643893.1"/>
    </source>
</evidence>
<dbReference type="Pfam" id="PF01281">
    <property type="entry name" value="Ribosomal_L9_N"/>
    <property type="match status" value="1"/>
</dbReference>
<dbReference type="InterPro" id="IPR000244">
    <property type="entry name" value="Ribosomal_bL9"/>
</dbReference>
<accession>A0A094SMS8</accession>
<dbReference type="PANTHER" id="PTHR21368">
    <property type="entry name" value="50S RIBOSOMAL PROTEIN L9"/>
    <property type="match status" value="1"/>
</dbReference>
<dbReference type="GO" id="GO:1990904">
    <property type="term" value="C:ribonucleoprotein complex"/>
    <property type="evidence" value="ECO:0007669"/>
    <property type="project" value="UniProtKB-KW"/>
</dbReference>
<dbReference type="Pfam" id="PF03948">
    <property type="entry name" value="Ribosomal_L9_C"/>
    <property type="match status" value="1"/>
</dbReference>
<keyword evidence="4 9" id="KW-0689">Ribosomal protein</keyword>
<dbReference type="InterPro" id="IPR020070">
    <property type="entry name" value="Ribosomal_bL9_N"/>
</dbReference>
<dbReference type="GO" id="GO:0003735">
    <property type="term" value="F:structural constituent of ribosome"/>
    <property type="evidence" value="ECO:0007669"/>
    <property type="project" value="InterPro"/>
</dbReference>
<comment type="similarity">
    <text evidence="1">Belongs to the bacterial ribosomal protein bL9 family.</text>
</comment>
<evidence type="ECO:0000256" key="3">
    <source>
        <dbReference type="ARBA" id="ARBA00022884"/>
    </source>
</evidence>
<evidence type="ECO:0000256" key="2">
    <source>
        <dbReference type="ARBA" id="ARBA00022730"/>
    </source>
</evidence>
<dbReference type="HAMAP" id="MF_00503">
    <property type="entry name" value="Ribosomal_bL9"/>
    <property type="match status" value="1"/>
</dbReference>
<name>A0A094SMS8_9ZZZZ</name>
<dbReference type="InterPro" id="IPR020069">
    <property type="entry name" value="Ribosomal_bL9_C"/>
</dbReference>
<organism evidence="9">
    <name type="scientific">freshwater metagenome</name>
    <dbReference type="NCBI Taxonomy" id="449393"/>
    <lineage>
        <taxon>unclassified sequences</taxon>
        <taxon>metagenomes</taxon>
        <taxon>ecological metagenomes</taxon>
    </lineage>
</organism>
<gene>
    <name evidence="9" type="ORF">GM51_5905</name>
    <name evidence="8" type="ORF">UFOPK2237_00093</name>
</gene>
<reference evidence="8" key="2">
    <citation type="submission" date="2020-05" db="EMBL/GenBank/DDBJ databases">
        <authorList>
            <person name="Chiriac C."/>
            <person name="Salcher M."/>
            <person name="Ghai R."/>
            <person name="Kavagutti S V."/>
        </authorList>
    </citation>
    <scope>NUCLEOTIDE SEQUENCE</scope>
</reference>
<dbReference type="AlphaFoldDB" id="A0A094SMS8"/>
<feature type="domain" description="Ribosomal protein L9" evidence="7">
    <location>
        <begin position="13"/>
        <end position="40"/>
    </location>
</feature>
<keyword evidence="5" id="KW-0687">Ribonucleoprotein</keyword>
<dbReference type="EMBL" id="CAEZWI010000005">
    <property type="protein sequence ID" value="CAB4643893.1"/>
    <property type="molecule type" value="Genomic_DNA"/>
</dbReference>
<dbReference type="Gene3D" id="3.10.430.100">
    <property type="entry name" value="Ribosomal protein L9, C-terminal domain"/>
    <property type="match status" value="1"/>
</dbReference>
<evidence type="ECO:0000256" key="1">
    <source>
        <dbReference type="ARBA" id="ARBA00010605"/>
    </source>
</evidence>
<dbReference type="PROSITE" id="PS00651">
    <property type="entry name" value="RIBOSOMAL_L9"/>
    <property type="match status" value="1"/>
</dbReference>
<reference evidence="9" key="1">
    <citation type="submission" date="2014-06" db="EMBL/GenBank/DDBJ databases">
        <title>Key roles for freshwater Actinobacteria revealed by deep metagenomic sequencing.</title>
        <authorList>
            <person name="Ghai R."/>
            <person name="Mizuno C.M."/>
            <person name="Picazo A."/>
            <person name="Camacho A."/>
            <person name="Rodriguez-Valera F."/>
        </authorList>
    </citation>
    <scope>NUCLEOTIDE SEQUENCE</scope>
</reference>
<dbReference type="InterPro" id="IPR009027">
    <property type="entry name" value="Ribosomal_bL9/RNase_H1_N"/>
</dbReference>
<dbReference type="NCBIfam" id="TIGR00158">
    <property type="entry name" value="L9"/>
    <property type="match status" value="1"/>
</dbReference>
<dbReference type="SUPFAM" id="SSF55653">
    <property type="entry name" value="Ribosomal protein L9 C-domain"/>
    <property type="match status" value="1"/>
</dbReference>
<evidence type="ECO:0000256" key="6">
    <source>
        <dbReference type="ARBA" id="ARBA00035456"/>
    </source>
</evidence>
<dbReference type="SUPFAM" id="SSF55658">
    <property type="entry name" value="L9 N-domain-like"/>
    <property type="match status" value="1"/>
</dbReference>
<keyword evidence="2" id="KW-0699">rRNA-binding</keyword>
<keyword evidence="3" id="KW-0694">RNA-binding</keyword>
<evidence type="ECO:0000313" key="9">
    <source>
        <dbReference type="EMBL" id="KGA19873.1"/>
    </source>
</evidence>
<dbReference type="FunFam" id="3.40.5.10:FF:000003">
    <property type="entry name" value="50S ribosomal protein L9"/>
    <property type="match status" value="1"/>
</dbReference>
<evidence type="ECO:0000256" key="5">
    <source>
        <dbReference type="ARBA" id="ARBA00023274"/>
    </source>
</evidence>
<dbReference type="InterPro" id="IPR036935">
    <property type="entry name" value="Ribosomal_bL9_N_sf"/>
</dbReference>
<proteinExistence type="inferred from homology"/>